<reference evidence="2 3" key="1">
    <citation type="submission" date="2024-04" db="EMBL/GenBank/DDBJ databases">
        <authorList>
            <person name="Waldvogel A.-M."/>
            <person name="Schoenle A."/>
        </authorList>
    </citation>
    <scope>NUCLEOTIDE SEQUENCE [LARGE SCALE GENOMIC DNA]</scope>
</reference>
<sequence length="207" mass="22086">MSTHKDVRQTAGEAHRVQIILSFGGHTSENRTQSRQPGALQPTSAPNTDEPLGKHSRFQGRGAGKGSAKLGKYQRTEDNHGAVINCSVCEDPAEGAGTPVKPVPLMGPGGAEVLKSRSQSPVPLCPPLPPGEHRGQCSVALTLPHARSHAAHHKRSNCSGHDTSDEGEQCPNKRCNDLMCSYRAAADTGNRALKPIQRRQTPSSVKR</sequence>
<feature type="compositionally biased region" description="Polar residues" evidence="1">
    <location>
        <begin position="198"/>
        <end position="207"/>
    </location>
</feature>
<feature type="region of interest" description="Disordered" evidence="1">
    <location>
        <begin position="99"/>
        <end position="129"/>
    </location>
</feature>
<evidence type="ECO:0000313" key="3">
    <source>
        <dbReference type="Proteomes" id="UP001497482"/>
    </source>
</evidence>
<feature type="region of interest" description="Disordered" evidence="1">
    <location>
        <begin position="21"/>
        <end position="76"/>
    </location>
</feature>
<accession>A0AAV2K815</accession>
<dbReference type="AlphaFoldDB" id="A0AAV2K815"/>
<proteinExistence type="predicted"/>
<gene>
    <name evidence="2" type="ORF">KC01_LOCUS14040</name>
</gene>
<feature type="region of interest" description="Disordered" evidence="1">
    <location>
        <begin position="148"/>
        <end position="170"/>
    </location>
</feature>
<organism evidence="2 3">
    <name type="scientific">Knipowitschia caucasica</name>
    <name type="common">Caucasian dwarf goby</name>
    <name type="synonym">Pomatoschistus caucasicus</name>
    <dbReference type="NCBI Taxonomy" id="637954"/>
    <lineage>
        <taxon>Eukaryota</taxon>
        <taxon>Metazoa</taxon>
        <taxon>Chordata</taxon>
        <taxon>Craniata</taxon>
        <taxon>Vertebrata</taxon>
        <taxon>Euteleostomi</taxon>
        <taxon>Actinopterygii</taxon>
        <taxon>Neopterygii</taxon>
        <taxon>Teleostei</taxon>
        <taxon>Neoteleostei</taxon>
        <taxon>Acanthomorphata</taxon>
        <taxon>Gobiaria</taxon>
        <taxon>Gobiiformes</taxon>
        <taxon>Gobioidei</taxon>
        <taxon>Gobiidae</taxon>
        <taxon>Gobiinae</taxon>
        <taxon>Knipowitschia</taxon>
    </lineage>
</organism>
<evidence type="ECO:0000313" key="2">
    <source>
        <dbReference type="EMBL" id="CAL1583584.1"/>
    </source>
</evidence>
<dbReference type="EMBL" id="OZ035838">
    <property type="protein sequence ID" value="CAL1583584.1"/>
    <property type="molecule type" value="Genomic_DNA"/>
</dbReference>
<name>A0AAV2K815_KNICA</name>
<evidence type="ECO:0000256" key="1">
    <source>
        <dbReference type="SAM" id="MobiDB-lite"/>
    </source>
</evidence>
<protein>
    <submittedName>
        <fullName evidence="2">Uncharacterized protein</fullName>
    </submittedName>
</protein>
<keyword evidence="3" id="KW-1185">Reference proteome</keyword>
<dbReference type="Proteomes" id="UP001497482">
    <property type="component" value="Chromosome 16"/>
</dbReference>
<feature type="region of interest" description="Disordered" evidence="1">
    <location>
        <begin position="187"/>
        <end position="207"/>
    </location>
</feature>
<feature type="compositionally biased region" description="Polar residues" evidence="1">
    <location>
        <begin position="25"/>
        <end position="47"/>
    </location>
</feature>